<dbReference type="InterPro" id="IPR036291">
    <property type="entry name" value="NAD(P)-bd_dom_sf"/>
</dbReference>
<keyword evidence="3" id="KW-1185">Reference proteome</keyword>
<dbReference type="Gene3D" id="3.40.50.720">
    <property type="entry name" value="NAD(P)-binding Rossmann-like Domain"/>
    <property type="match status" value="1"/>
</dbReference>
<dbReference type="Proteomes" id="UP001500467">
    <property type="component" value="Unassembled WGS sequence"/>
</dbReference>
<feature type="domain" description="NAD(P)-binding" evidence="1">
    <location>
        <begin position="12"/>
        <end position="188"/>
    </location>
</feature>
<proteinExistence type="predicted"/>
<dbReference type="PANTHER" id="PTHR43162">
    <property type="match status" value="1"/>
</dbReference>
<sequence>MDETNETVLVTGATGQVGRHVVAGLLDAGVAVRALTRDPDTAGLPGSVDVVAGSQLDPAGLARQLDGVSAVLFMLPDFDLDTLTASVRVIGERVRHVVLLSSGAVRDDVSTRDQPGPIAHAHAAVEEAIRATGVSWTFLRPYGFAANSLSWAPAIRSRQPVTAVAPEVPTAPVDERDIAAVAVRALTEDGHDGARYELTGPELITPARQLEIIGEVTGRHVPWKEQPVEEWARSLLGPETPDEVIAGMVADLTDREPARTDTVAHVTGRPAHPYRDWVEAHTHELTGPLPPVSRTTDVGYVLVSTWRVADTGSQRAAAAAAIDEWRDRPWPTGLLAHSVLLGTDGHTLVHYSQWTGEEALETFRSTGRDARNDTIDGAVPGIERLDAVGYRLYREAVPDRPFEPGAVVLVSFRTDAAATGERFVDELIRRHPVTTGAPAPEGMAGNHFHIAVDGSRMLNWAEFTTVAAHERVVAEHLQADDDVPQLVERTPGLEAVGFQRFVPYRTVYGPPAR</sequence>
<dbReference type="SUPFAM" id="SSF51735">
    <property type="entry name" value="NAD(P)-binding Rossmann-fold domains"/>
    <property type="match status" value="1"/>
</dbReference>
<name>A0ABN1VSZ9_9PSEU</name>
<reference evidence="2 3" key="1">
    <citation type="journal article" date="2019" name="Int. J. Syst. Evol. Microbiol.">
        <title>The Global Catalogue of Microorganisms (GCM) 10K type strain sequencing project: providing services to taxonomists for standard genome sequencing and annotation.</title>
        <authorList>
            <consortium name="The Broad Institute Genomics Platform"/>
            <consortium name="The Broad Institute Genome Sequencing Center for Infectious Disease"/>
            <person name="Wu L."/>
            <person name="Ma J."/>
        </authorList>
    </citation>
    <scope>NUCLEOTIDE SEQUENCE [LARGE SCALE GENOMIC DNA]</scope>
    <source>
        <strain evidence="2 3">JCM 13022</strain>
    </source>
</reference>
<evidence type="ECO:0000313" key="3">
    <source>
        <dbReference type="Proteomes" id="UP001500467"/>
    </source>
</evidence>
<dbReference type="Gene3D" id="3.30.70.100">
    <property type="match status" value="2"/>
</dbReference>
<evidence type="ECO:0000313" key="2">
    <source>
        <dbReference type="EMBL" id="GAA1222024.1"/>
    </source>
</evidence>
<dbReference type="PANTHER" id="PTHR43162:SF1">
    <property type="entry name" value="PRESTALK A DIFFERENTIATION PROTEIN A"/>
    <property type="match status" value="1"/>
</dbReference>
<accession>A0ABN1VSZ9</accession>
<dbReference type="InterPro" id="IPR051604">
    <property type="entry name" value="Ergot_Alk_Oxidoreductase"/>
</dbReference>
<dbReference type="RefSeq" id="WP_253853647.1">
    <property type="nucleotide sequence ID" value="NZ_BAAALM010000024.1"/>
</dbReference>
<evidence type="ECO:0000259" key="1">
    <source>
        <dbReference type="Pfam" id="PF13460"/>
    </source>
</evidence>
<dbReference type="Gene3D" id="3.90.25.10">
    <property type="entry name" value="UDP-galactose 4-epimerase, domain 1"/>
    <property type="match status" value="1"/>
</dbReference>
<gene>
    <name evidence="2" type="ORF">GCM10009675_51120</name>
</gene>
<dbReference type="InterPro" id="IPR016040">
    <property type="entry name" value="NAD(P)-bd_dom"/>
</dbReference>
<dbReference type="EMBL" id="BAAALM010000024">
    <property type="protein sequence ID" value="GAA1222024.1"/>
    <property type="molecule type" value="Genomic_DNA"/>
</dbReference>
<dbReference type="Pfam" id="PF13460">
    <property type="entry name" value="NAD_binding_10"/>
    <property type="match status" value="1"/>
</dbReference>
<comment type="caution">
    <text evidence="2">The sequence shown here is derived from an EMBL/GenBank/DDBJ whole genome shotgun (WGS) entry which is preliminary data.</text>
</comment>
<organism evidence="2 3">
    <name type="scientific">Prauserella alba</name>
    <dbReference type="NCBI Taxonomy" id="176898"/>
    <lineage>
        <taxon>Bacteria</taxon>
        <taxon>Bacillati</taxon>
        <taxon>Actinomycetota</taxon>
        <taxon>Actinomycetes</taxon>
        <taxon>Pseudonocardiales</taxon>
        <taxon>Pseudonocardiaceae</taxon>
        <taxon>Prauserella</taxon>
    </lineage>
</organism>
<protein>
    <recommendedName>
        <fullName evidence="1">NAD(P)-binding domain-containing protein</fullName>
    </recommendedName>
</protein>